<gene>
    <name evidence="1" type="ORF">ACFP1Z_28620</name>
</gene>
<accession>A0ABW0Z876</accession>
<reference evidence="2" key="1">
    <citation type="journal article" date="2019" name="Int. J. Syst. Evol. Microbiol.">
        <title>The Global Catalogue of Microorganisms (GCM) 10K type strain sequencing project: providing services to taxonomists for standard genome sequencing and annotation.</title>
        <authorList>
            <consortium name="The Broad Institute Genomics Platform"/>
            <consortium name="The Broad Institute Genome Sequencing Center for Infectious Disease"/>
            <person name="Wu L."/>
            <person name="Ma J."/>
        </authorList>
    </citation>
    <scope>NUCLEOTIDE SEQUENCE [LARGE SCALE GENOMIC DNA]</scope>
    <source>
        <strain evidence="2">CGMCC 4.7304</strain>
    </source>
</reference>
<evidence type="ECO:0000313" key="1">
    <source>
        <dbReference type="EMBL" id="MFC5724138.1"/>
    </source>
</evidence>
<name>A0ABW0Z876_9ACTN</name>
<comment type="caution">
    <text evidence="1">The sequence shown here is derived from an EMBL/GenBank/DDBJ whole genome shotgun (WGS) entry which is preliminary data.</text>
</comment>
<proteinExistence type="predicted"/>
<sequence length="326" mass="34820">MLRRVFVTASTGTAAAVAVPLLATRPAVGASDVRRLHQHVAGLTVLDDQRGGHQAMEAAALAGARKALDLQQKSATEQVRQRLYSAAADCMGLAAWSCLDARTPERAQQHLERAMTLAGLARDSGAQFRIWVFMSMLSNQTGAYSQSLAAAQASRATGAARRDSLLASLAHARAALAHARLGDHQAARRSTGFAETALAKAPDDIHRPNWIEFYTEGELDGLTGITLGLAGSHADAEARFYRCVSALRPDQHRNRALYLAYTAAEQLAQGDAKEAVDTALKVIAMPAATTGRTSHLLREFTTTLNTTAPRSTAARTWADRPRTATA</sequence>
<dbReference type="EMBL" id="JBHSPB010000024">
    <property type="protein sequence ID" value="MFC5724138.1"/>
    <property type="molecule type" value="Genomic_DNA"/>
</dbReference>
<evidence type="ECO:0008006" key="3">
    <source>
        <dbReference type="Google" id="ProtNLM"/>
    </source>
</evidence>
<keyword evidence="2" id="KW-1185">Reference proteome</keyword>
<organism evidence="1 2">
    <name type="scientific">Streptomyces gamaensis</name>
    <dbReference type="NCBI Taxonomy" id="1763542"/>
    <lineage>
        <taxon>Bacteria</taxon>
        <taxon>Bacillati</taxon>
        <taxon>Actinomycetota</taxon>
        <taxon>Actinomycetes</taxon>
        <taxon>Kitasatosporales</taxon>
        <taxon>Streptomycetaceae</taxon>
        <taxon>Streptomyces</taxon>
    </lineage>
</organism>
<protein>
    <recommendedName>
        <fullName evidence="3">Transcriptional regulator</fullName>
    </recommendedName>
</protein>
<dbReference type="RefSeq" id="WP_390320571.1">
    <property type="nucleotide sequence ID" value="NZ_JBHSPB010000024.1"/>
</dbReference>
<dbReference type="Proteomes" id="UP001596083">
    <property type="component" value="Unassembled WGS sequence"/>
</dbReference>
<evidence type="ECO:0000313" key="2">
    <source>
        <dbReference type="Proteomes" id="UP001596083"/>
    </source>
</evidence>